<dbReference type="InterPro" id="IPR036236">
    <property type="entry name" value="Znf_C2H2_sf"/>
</dbReference>
<dbReference type="Proteomes" id="UP000241394">
    <property type="component" value="Chromosome LG5"/>
</dbReference>
<keyword evidence="6" id="KW-0539">Nucleus</keyword>
<evidence type="ECO:0000256" key="3">
    <source>
        <dbReference type="ARBA" id="ARBA00022737"/>
    </source>
</evidence>
<dbReference type="Pfam" id="PF12874">
    <property type="entry name" value="zf-met"/>
    <property type="match status" value="2"/>
</dbReference>
<evidence type="ECO:0000256" key="4">
    <source>
        <dbReference type="ARBA" id="ARBA00022771"/>
    </source>
</evidence>
<dbReference type="OrthoDB" id="434647at2759"/>
<dbReference type="InParanoid" id="A0A2R6RKE5"/>
<dbReference type="GO" id="GO:0008270">
    <property type="term" value="F:zinc ion binding"/>
    <property type="evidence" value="ECO:0007669"/>
    <property type="project" value="UniProtKB-KW"/>
</dbReference>
<keyword evidence="10" id="KW-1185">Reference proteome</keyword>
<dbReference type="PANTHER" id="PTHR46144">
    <property type="entry name" value="ZINC FINGER PROTEIN 385B-LIKE"/>
    <property type="match status" value="1"/>
</dbReference>
<keyword evidence="5" id="KW-0862">Zinc</keyword>
<feature type="region of interest" description="Disordered" evidence="7">
    <location>
        <begin position="203"/>
        <end position="224"/>
    </location>
</feature>
<comment type="subcellular location">
    <subcellularLocation>
        <location evidence="1">Nucleus</location>
    </subcellularLocation>
</comment>
<feature type="domain" description="U1-type" evidence="8">
    <location>
        <begin position="240"/>
        <end position="274"/>
    </location>
</feature>
<sequence length="284" mass="30489">MENWAAEVQHQAPPVDPYSHHIQYASYQHSLNPNPNPNQVLRPPGVDPGASASSLAHSHIGAYNPSVAYVHHQAAIDASGYYQDPNAVNALQNWAAEVLRYHGSNANATGVTISPNGTKQSVRPHARINALGGNSTWKRTLPKKTKIAQSAWCEVCKIECNSKDVLDQHKMGKKHQKNMEKLNQAIAPPCVASSGVSVNPVIGPQANPDKGKATRKKAAEPVEDLEAKRQKIMEGGAAADAVRLCTICNVVCNSELVFAYHMAGKKHASMMKKQAVGASVTTAT</sequence>
<dbReference type="SUPFAM" id="SSF57667">
    <property type="entry name" value="beta-beta-alpha zinc fingers"/>
    <property type="match status" value="2"/>
</dbReference>
<evidence type="ECO:0000256" key="1">
    <source>
        <dbReference type="ARBA" id="ARBA00004123"/>
    </source>
</evidence>
<dbReference type="InterPro" id="IPR013087">
    <property type="entry name" value="Znf_C2H2_type"/>
</dbReference>
<comment type="caution">
    <text evidence="9">The sequence shown here is derived from an EMBL/GenBank/DDBJ whole genome shotgun (WGS) entry which is preliminary data.</text>
</comment>
<protein>
    <submittedName>
        <fullName evidence="9">Zinc finger protein like</fullName>
    </submittedName>
</protein>
<dbReference type="Gramene" id="PSS30498">
    <property type="protein sequence ID" value="PSS30498"/>
    <property type="gene ID" value="CEY00_Acc05784"/>
</dbReference>
<evidence type="ECO:0000256" key="7">
    <source>
        <dbReference type="SAM" id="MobiDB-lite"/>
    </source>
</evidence>
<evidence type="ECO:0000256" key="6">
    <source>
        <dbReference type="ARBA" id="ARBA00023242"/>
    </source>
</evidence>
<reference evidence="10" key="2">
    <citation type="journal article" date="2018" name="BMC Genomics">
        <title>A manually annotated Actinidia chinensis var. chinensis (kiwifruit) genome highlights the challenges associated with draft genomes and gene prediction in plants.</title>
        <authorList>
            <person name="Pilkington S.M."/>
            <person name="Crowhurst R."/>
            <person name="Hilario E."/>
            <person name="Nardozza S."/>
            <person name="Fraser L."/>
            <person name="Peng Y."/>
            <person name="Gunaseelan K."/>
            <person name="Simpson R."/>
            <person name="Tahir J."/>
            <person name="Deroles S.C."/>
            <person name="Templeton K."/>
            <person name="Luo Z."/>
            <person name="Davy M."/>
            <person name="Cheng C."/>
            <person name="McNeilage M."/>
            <person name="Scaglione D."/>
            <person name="Liu Y."/>
            <person name="Zhang Q."/>
            <person name="Datson P."/>
            <person name="De Silva N."/>
            <person name="Gardiner S.E."/>
            <person name="Bassett H."/>
            <person name="Chagne D."/>
            <person name="McCallum J."/>
            <person name="Dzierzon H."/>
            <person name="Deng C."/>
            <person name="Wang Y.Y."/>
            <person name="Barron L."/>
            <person name="Manako K."/>
            <person name="Bowen J."/>
            <person name="Foster T.M."/>
            <person name="Erridge Z.A."/>
            <person name="Tiffin H."/>
            <person name="Waite C.N."/>
            <person name="Davies K.M."/>
            <person name="Grierson E.P."/>
            <person name="Laing W.A."/>
            <person name="Kirk R."/>
            <person name="Chen X."/>
            <person name="Wood M."/>
            <person name="Montefiori M."/>
            <person name="Brummell D.A."/>
            <person name="Schwinn K.E."/>
            <person name="Catanach A."/>
            <person name="Fullerton C."/>
            <person name="Li D."/>
            <person name="Meiyalaghan S."/>
            <person name="Nieuwenhuizen N."/>
            <person name="Read N."/>
            <person name="Prakash R."/>
            <person name="Hunter D."/>
            <person name="Zhang H."/>
            <person name="McKenzie M."/>
            <person name="Knabel M."/>
            <person name="Harris A."/>
            <person name="Allan A.C."/>
            <person name="Gleave A."/>
            <person name="Chen A."/>
            <person name="Janssen B.J."/>
            <person name="Plunkett B."/>
            <person name="Ampomah-Dwamena C."/>
            <person name="Voogd C."/>
            <person name="Leif D."/>
            <person name="Lafferty D."/>
            <person name="Souleyre E.J.F."/>
            <person name="Varkonyi-Gasic E."/>
            <person name="Gambi F."/>
            <person name="Hanley J."/>
            <person name="Yao J.L."/>
            <person name="Cheung J."/>
            <person name="David K.M."/>
            <person name="Warren B."/>
            <person name="Marsh K."/>
            <person name="Snowden K.C."/>
            <person name="Lin-Wang K."/>
            <person name="Brian L."/>
            <person name="Martinez-Sanchez M."/>
            <person name="Wang M."/>
            <person name="Ileperuma N."/>
            <person name="Macnee N."/>
            <person name="Campin R."/>
            <person name="McAtee P."/>
            <person name="Drummond R.S.M."/>
            <person name="Espley R.V."/>
            <person name="Ireland H.S."/>
            <person name="Wu R."/>
            <person name="Atkinson R.G."/>
            <person name="Karunairetnam S."/>
            <person name="Bulley S."/>
            <person name="Chunkath S."/>
            <person name="Hanley Z."/>
            <person name="Storey R."/>
            <person name="Thrimawithana A.H."/>
            <person name="Thomson S."/>
            <person name="David C."/>
            <person name="Testolin R."/>
            <person name="Huang H."/>
            <person name="Hellens R.P."/>
            <person name="Schaffer R.J."/>
        </authorList>
    </citation>
    <scope>NUCLEOTIDE SEQUENCE [LARGE SCALE GENOMIC DNA]</scope>
    <source>
        <strain evidence="10">cv. Red5</strain>
    </source>
</reference>
<dbReference type="InterPro" id="IPR003604">
    <property type="entry name" value="Matrin/U1-like-C_Znf_C2H2"/>
</dbReference>
<dbReference type="GO" id="GO:0005634">
    <property type="term" value="C:nucleus"/>
    <property type="evidence" value="ECO:0007669"/>
    <property type="project" value="UniProtKB-SubCell"/>
</dbReference>
<reference evidence="9 10" key="1">
    <citation type="submission" date="2017-07" db="EMBL/GenBank/DDBJ databases">
        <title>An improved, manually edited Actinidia chinensis var. chinensis (kiwifruit) genome highlights the challenges associated with draft genomes and gene prediction in plants.</title>
        <authorList>
            <person name="Pilkington S."/>
            <person name="Crowhurst R."/>
            <person name="Hilario E."/>
            <person name="Nardozza S."/>
            <person name="Fraser L."/>
            <person name="Peng Y."/>
            <person name="Gunaseelan K."/>
            <person name="Simpson R."/>
            <person name="Tahir J."/>
            <person name="Deroles S."/>
            <person name="Templeton K."/>
            <person name="Luo Z."/>
            <person name="Davy M."/>
            <person name="Cheng C."/>
            <person name="Mcneilage M."/>
            <person name="Scaglione D."/>
            <person name="Liu Y."/>
            <person name="Zhang Q."/>
            <person name="Datson P."/>
            <person name="De Silva N."/>
            <person name="Gardiner S."/>
            <person name="Bassett H."/>
            <person name="Chagne D."/>
            <person name="Mccallum J."/>
            <person name="Dzierzon H."/>
            <person name="Deng C."/>
            <person name="Wang Y.-Y."/>
            <person name="Barron N."/>
            <person name="Manako K."/>
            <person name="Bowen J."/>
            <person name="Foster T."/>
            <person name="Erridge Z."/>
            <person name="Tiffin H."/>
            <person name="Waite C."/>
            <person name="Davies K."/>
            <person name="Grierson E."/>
            <person name="Laing W."/>
            <person name="Kirk R."/>
            <person name="Chen X."/>
            <person name="Wood M."/>
            <person name="Montefiori M."/>
            <person name="Brummell D."/>
            <person name="Schwinn K."/>
            <person name="Catanach A."/>
            <person name="Fullerton C."/>
            <person name="Li D."/>
            <person name="Meiyalaghan S."/>
            <person name="Nieuwenhuizen N."/>
            <person name="Read N."/>
            <person name="Prakash R."/>
            <person name="Hunter D."/>
            <person name="Zhang H."/>
            <person name="Mckenzie M."/>
            <person name="Knabel M."/>
            <person name="Harris A."/>
            <person name="Allan A."/>
            <person name="Chen A."/>
            <person name="Janssen B."/>
            <person name="Plunkett B."/>
            <person name="Dwamena C."/>
            <person name="Voogd C."/>
            <person name="Leif D."/>
            <person name="Lafferty D."/>
            <person name="Souleyre E."/>
            <person name="Varkonyi-Gasic E."/>
            <person name="Gambi F."/>
            <person name="Hanley J."/>
            <person name="Yao J.-L."/>
            <person name="Cheung J."/>
            <person name="David K."/>
            <person name="Warren B."/>
            <person name="Marsh K."/>
            <person name="Snowden K."/>
            <person name="Lin-Wang K."/>
            <person name="Brian L."/>
            <person name="Martinez-Sanchez M."/>
            <person name="Wang M."/>
            <person name="Ileperuma N."/>
            <person name="Macnee N."/>
            <person name="Campin R."/>
            <person name="Mcatee P."/>
            <person name="Drummond R."/>
            <person name="Espley R."/>
            <person name="Ireland H."/>
            <person name="Wu R."/>
            <person name="Atkinson R."/>
            <person name="Karunairetnam S."/>
            <person name="Bulley S."/>
            <person name="Chunkath S."/>
            <person name="Hanley Z."/>
            <person name="Storey R."/>
            <person name="Thrimawithana A."/>
            <person name="Thomson S."/>
            <person name="David C."/>
            <person name="Testolin R."/>
        </authorList>
    </citation>
    <scope>NUCLEOTIDE SEQUENCE [LARGE SCALE GENOMIC DNA]</scope>
    <source>
        <strain evidence="10">cv. Red5</strain>
        <tissue evidence="9">Young leaf</tissue>
    </source>
</reference>
<dbReference type="Gene3D" id="3.30.160.60">
    <property type="entry name" value="Classic Zinc Finger"/>
    <property type="match status" value="2"/>
</dbReference>
<keyword evidence="3" id="KW-0677">Repeat</keyword>
<evidence type="ECO:0000256" key="2">
    <source>
        <dbReference type="ARBA" id="ARBA00022723"/>
    </source>
</evidence>
<evidence type="ECO:0000256" key="5">
    <source>
        <dbReference type="ARBA" id="ARBA00022833"/>
    </source>
</evidence>
<evidence type="ECO:0000259" key="8">
    <source>
        <dbReference type="SMART" id="SM00451"/>
    </source>
</evidence>
<name>A0A2R6RKE5_ACTCC</name>
<dbReference type="SMART" id="SM00451">
    <property type="entry name" value="ZnF_U1"/>
    <property type="match status" value="2"/>
</dbReference>
<proteinExistence type="predicted"/>
<dbReference type="InterPro" id="IPR051868">
    <property type="entry name" value="ZN346_ZMAT4"/>
</dbReference>
<organism evidence="9 10">
    <name type="scientific">Actinidia chinensis var. chinensis</name>
    <name type="common">Chinese soft-hair kiwi</name>
    <dbReference type="NCBI Taxonomy" id="1590841"/>
    <lineage>
        <taxon>Eukaryota</taxon>
        <taxon>Viridiplantae</taxon>
        <taxon>Streptophyta</taxon>
        <taxon>Embryophyta</taxon>
        <taxon>Tracheophyta</taxon>
        <taxon>Spermatophyta</taxon>
        <taxon>Magnoliopsida</taxon>
        <taxon>eudicotyledons</taxon>
        <taxon>Gunneridae</taxon>
        <taxon>Pentapetalae</taxon>
        <taxon>asterids</taxon>
        <taxon>Ericales</taxon>
        <taxon>Actinidiaceae</taxon>
        <taxon>Actinidia</taxon>
    </lineage>
</organism>
<evidence type="ECO:0000313" key="9">
    <source>
        <dbReference type="EMBL" id="PSS30498.1"/>
    </source>
</evidence>
<feature type="compositionally biased region" description="Polar residues" evidence="7">
    <location>
        <begin position="30"/>
        <end position="39"/>
    </location>
</feature>
<evidence type="ECO:0000313" key="10">
    <source>
        <dbReference type="Proteomes" id="UP000241394"/>
    </source>
</evidence>
<keyword evidence="2" id="KW-0479">Metal-binding</keyword>
<dbReference type="PANTHER" id="PTHR46144:SF6">
    <property type="entry name" value="C2H2-TYPE DOMAIN-CONTAINING PROTEIN"/>
    <property type="match status" value="1"/>
</dbReference>
<feature type="region of interest" description="Disordered" evidence="7">
    <location>
        <begin position="30"/>
        <end position="53"/>
    </location>
</feature>
<dbReference type="AlphaFoldDB" id="A0A2R6RKE5"/>
<feature type="compositionally biased region" description="Basic and acidic residues" evidence="7">
    <location>
        <begin position="209"/>
        <end position="224"/>
    </location>
</feature>
<dbReference type="STRING" id="1590841.A0A2R6RKE5"/>
<dbReference type="EMBL" id="NKQK01000005">
    <property type="protein sequence ID" value="PSS30498.1"/>
    <property type="molecule type" value="Genomic_DNA"/>
</dbReference>
<dbReference type="GO" id="GO:0003676">
    <property type="term" value="F:nucleic acid binding"/>
    <property type="evidence" value="ECO:0007669"/>
    <property type="project" value="InterPro"/>
</dbReference>
<gene>
    <name evidence="9" type="ORF">CEY00_Acc05784</name>
</gene>
<feature type="domain" description="U1-type" evidence="8">
    <location>
        <begin position="148"/>
        <end position="182"/>
    </location>
</feature>
<accession>A0A2R6RKE5</accession>
<keyword evidence="4" id="KW-0863">Zinc-finger</keyword>